<evidence type="ECO:0000256" key="2">
    <source>
        <dbReference type="ARBA" id="ARBA00006222"/>
    </source>
</evidence>
<dbReference type="GO" id="GO:0006457">
    <property type="term" value="P:protein folding"/>
    <property type="evidence" value="ECO:0007669"/>
    <property type="project" value="TreeGrafter"/>
</dbReference>
<feature type="domain" description="Cdc37 N-terminal" evidence="10">
    <location>
        <begin position="4"/>
        <end position="131"/>
    </location>
</feature>
<evidence type="ECO:0000256" key="1">
    <source>
        <dbReference type="ARBA" id="ARBA00004496"/>
    </source>
</evidence>
<evidence type="ECO:0000259" key="8">
    <source>
        <dbReference type="SMART" id="SM01069"/>
    </source>
</evidence>
<dbReference type="GO" id="GO:0031072">
    <property type="term" value="F:heat shock protein binding"/>
    <property type="evidence" value="ECO:0007669"/>
    <property type="project" value="TreeGrafter"/>
</dbReference>
<dbReference type="SMART" id="SM01069">
    <property type="entry name" value="CDC37_C"/>
    <property type="match status" value="1"/>
</dbReference>
<dbReference type="InterPro" id="IPR013874">
    <property type="entry name" value="Cdc37_Hsp90-bd"/>
</dbReference>
<feature type="domain" description="Cdc37 C-terminal" evidence="8">
    <location>
        <begin position="378"/>
        <end position="435"/>
    </location>
</feature>
<dbReference type="GO" id="GO:0019901">
    <property type="term" value="F:protein kinase binding"/>
    <property type="evidence" value="ECO:0007669"/>
    <property type="project" value="InterPro"/>
</dbReference>
<dbReference type="InterPro" id="IPR004918">
    <property type="entry name" value="Cdc37"/>
</dbReference>
<keyword evidence="4" id="KW-0143">Chaperone</keyword>
<protein>
    <recommendedName>
        <fullName evidence="5">Hsp90 chaperone protein kinase-targeting subunit</fullName>
    </recommendedName>
</protein>
<feature type="compositionally biased region" description="Basic and acidic residues" evidence="7">
    <location>
        <begin position="160"/>
        <end position="186"/>
    </location>
</feature>
<dbReference type="Gene3D" id="1.20.58.610">
    <property type="entry name" value="Cdc37, Hsp90 binding domain"/>
    <property type="match status" value="1"/>
</dbReference>
<dbReference type="Pfam" id="PF08564">
    <property type="entry name" value="CDC37_C"/>
    <property type="match status" value="1"/>
</dbReference>
<dbReference type="InterPro" id="IPR038189">
    <property type="entry name" value="Cdc37_Hsp90-bd_sf"/>
</dbReference>
<name>A0AAD2FQJ5_9STRA</name>
<feature type="coiled-coil region" evidence="6">
    <location>
        <begin position="50"/>
        <end position="119"/>
    </location>
</feature>
<dbReference type="GO" id="GO:0005737">
    <property type="term" value="C:cytoplasm"/>
    <property type="evidence" value="ECO:0007669"/>
    <property type="project" value="UniProtKB-SubCell"/>
</dbReference>
<feature type="compositionally biased region" description="Basic and acidic residues" evidence="7">
    <location>
        <begin position="1"/>
        <end position="12"/>
    </location>
</feature>
<feature type="region of interest" description="Disordered" evidence="7">
    <location>
        <begin position="152"/>
        <end position="220"/>
    </location>
</feature>
<evidence type="ECO:0000256" key="3">
    <source>
        <dbReference type="ARBA" id="ARBA00022490"/>
    </source>
</evidence>
<dbReference type="SMART" id="SM01071">
    <property type="entry name" value="CDC37_N"/>
    <property type="match status" value="1"/>
</dbReference>
<reference evidence="11" key="1">
    <citation type="submission" date="2023-08" db="EMBL/GenBank/DDBJ databases">
        <authorList>
            <person name="Audoor S."/>
            <person name="Bilcke G."/>
        </authorList>
    </citation>
    <scope>NUCLEOTIDE SEQUENCE</scope>
</reference>
<evidence type="ECO:0000313" key="11">
    <source>
        <dbReference type="EMBL" id="CAJ1949544.1"/>
    </source>
</evidence>
<organism evidence="11 12">
    <name type="scientific">Cylindrotheca closterium</name>
    <dbReference type="NCBI Taxonomy" id="2856"/>
    <lineage>
        <taxon>Eukaryota</taxon>
        <taxon>Sar</taxon>
        <taxon>Stramenopiles</taxon>
        <taxon>Ochrophyta</taxon>
        <taxon>Bacillariophyta</taxon>
        <taxon>Bacillariophyceae</taxon>
        <taxon>Bacillariophycidae</taxon>
        <taxon>Bacillariales</taxon>
        <taxon>Bacillariaceae</taxon>
        <taxon>Cylindrotheca</taxon>
    </lineage>
</organism>
<evidence type="ECO:0000256" key="5">
    <source>
        <dbReference type="ARBA" id="ARBA00031396"/>
    </source>
</evidence>
<sequence>MSKPFDYSKWDNIELSDDEEDVHPNIDRESWFRMKHRSRVEREEHEDKDKKRIMDEIEKASQRIKMLERDLKKIEKQKADDSDSDDDDLDDAEAIKIEIEELQTQNRQRKAKLDDYEKNKKWNVDNMFEVKEERTVINTNAAKTNYTKSGYAQSTVTGESAKKQFEETEKKEKAAEKKIEAKKEAAPAKPVAGPAKPAAASAAGPVVPAPPRKTPDASEVDSDPDFLYTYHEFTEKYADLLEEFMAIKAFEESKEFLIQHGNIVLQEHASNYLLLATLEDEMNGYRDKMKQTAKQSQIVTNIAELAKGWNTHPGNAIIPFFTRMQQREFLEGFMVGLEEFQQKIISRAVTKRMEMDQQRKTGTSEQGVDLNEIPREERLGPGGLDPLEVIETLPVELQEAFESRDVEQLKKVLLNMSQKDAEYHMKRCVDSGLWQAG</sequence>
<dbReference type="GO" id="GO:0050821">
    <property type="term" value="P:protein stabilization"/>
    <property type="evidence" value="ECO:0007669"/>
    <property type="project" value="TreeGrafter"/>
</dbReference>
<comment type="caution">
    <text evidence="11">The sequence shown here is derived from an EMBL/GenBank/DDBJ whole genome shotgun (WGS) entry which is preliminary data.</text>
</comment>
<dbReference type="Gene3D" id="6.10.140.250">
    <property type="match status" value="1"/>
</dbReference>
<evidence type="ECO:0000313" key="12">
    <source>
        <dbReference type="Proteomes" id="UP001295423"/>
    </source>
</evidence>
<dbReference type="Pfam" id="PF08565">
    <property type="entry name" value="CDC37_M"/>
    <property type="match status" value="1"/>
</dbReference>
<dbReference type="Proteomes" id="UP001295423">
    <property type="component" value="Unassembled WGS sequence"/>
</dbReference>
<dbReference type="SMART" id="SM01070">
    <property type="entry name" value="CDC37_M"/>
    <property type="match status" value="1"/>
</dbReference>
<dbReference type="GO" id="GO:0051087">
    <property type="term" value="F:protein-folding chaperone binding"/>
    <property type="evidence" value="ECO:0007669"/>
    <property type="project" value="TreeGrafter"/>
</dbReference>
<proteinExistence type="inferred from homology"/>
<gene>
    <name evidence="11" type="ORF">CYCCA115_LOCUS12150</name>
</gene>
<keyword evidence="6" id="KW-0175">Coiled coil</keyword>
<evidence type="ECO:0000259" key="9">
    <source>
        <dbReference type="SMART" id="SM01070"/>
    </source>
</evidence>
<feature type="compositionally biased region" description="Low complexity" evidence="7">
    <location>
        <begin position="187"/>
        <end position="206"/>
    </location>
</feature>
<dbReference type="InterPro" id="IPR013855">
    <property type="entry name" value="Cdc37_N_dom"/>
</dbReference>
<dbReference type="AlphaFoldDB" id="A0AAD2FQJ5"/>
<dbReference type="InterPro" id="IPR013873">
    <property type="entry name" value="Cdc37_C"/>
</dbReference>
<comment type="similarity">
    <text evidence="2">Belongs to the CDC37 family.</text>
</comment>
<dbReference type="Pfam" id="PF03234">
    <property type="entry name" value="CDC37_N"/>
    <property type="match status" value="1"/>
</dbReference>
<keyword evidence="12" id="KW-1185">Reference proteome</keyword>
<feature type="domain" description="Cdc37 Hsp90 binding" evidence="9">
    <location>
        <begin position="200"/>
        <end position="362"/>
    </location>
</feature>
<dbReference type="GO" id="GO:0051082">
    <property type="term" value="F:unfolded protein binding"/>
    <property type="evidence" value="ECO:0007669"/>
    <property type="project" value="TreeGrafter"/>
</dbReference>
<dbReference type="SUPFAM" id="SSF101391">
    <property type="entry name" value="Hsp90 co-chaperone CDC37"/>
    <property type="match status" value="1"/>
</dbReference>
<accession>A0AAD2FQJ5</accession>
<dbReference type="PANTHER" id="PTHR12800">
    <property type="entry name" value="CDC37-RELATED"/>
    <property type="match status" value="1"/>
</dbReference>
<evidence type="ECO:0000256" key="6">
    <source>
        <dbReference type="SAM" id="Coils"/>
    </source>
</evidence>
<feature type="region of interest" description="Disordered" evidence="7">
    <location>
        <begin position="1"/>
        <end position="24"/>
    </location>
</feature>
<dbReference type="EMBL" id="CAKOGP040001758">
    <property type="protein sequence ID" value="CAJ1949544.1"/>
    <property type="molecule type" value="Genomic_DNA"/>
</dbReference>
<comment type="subcellular location">
    <subcellularLocation>
        <location evidence="1">Cytoplasm</location>
    </subcellularLocation>
</comment>
<evidence type="ECO:0000256" key="4">
    <source>
        <dbReference type="ARBA" id="ARBA00023186"/>
    </source>
</evidence>
<evidence type="ECO:0000256" key="7">
    <source>
        <dbReference type="SAM" id="MobiDB-lite"/>
    </source>
</evidence>
<dbReference type="PANTHER" id="PTHR12800:SF4">
    <property type="entry name" value="HSP90 CO-CHAPERONE CDC37"/>
    <property type="match status" value="1"/>
</dbReference>
<evidence type="ECO:0000259" key="10">
    <source>
        <dbReference type="SMART" id="SM01071"/>
    </source>
</evidence>
<keyword evidence="3" id="KW-0963">Cytoplasm</keyword>